<reference evidence="2" key="1">
    <citation type="submission" date="2015-06" db="EMBL/GenBank/DDBJ databases">
        <authorList>
            <person name="Joergensen T."/>
        </authorList>
    </citation>
    <scope>NUCLEOTIDE SEQUENCE</scope>
    <source>
        <strain evidence="2">RGRH0738</strain>
    </source>
</reference>
<dbReference type="InterPro" id="IPR010985">
    <property type="entry name" value="Ribbon_hlx_hlx"/>
</dbReference>
<evidence type="ECO:0000256" key="1">
    <source>
        <dbReference type="SAM" id="MobiDB-lite"/>
    </source>
</evidence>
<reference evidence="2" key="2">
    <citation type="submission" date="2015-07" db="EMBL/GenBank/DDBJ databases">
        <title>Plasmids, circular viruses and viroids from rat gut.</title>
        <authorList>
            <person name="Jorgensen T.J."/>
            <person name="Hansen M.A."/>
            <person name="Xu Z."/>
            <person name="Tabak M.A."/>
            <person name="Sorensen S.J."/>
            <person name="Hansen L.H."/>
        </authorList>
    </citation>
    <scope>NUCLEOTIDE SEQUENCE</scope>
    <source>
        <strain evidence="2">RGRH0738</strain>
    </source>
</reference>
<dbReference type="GO" id="GO:0006355">
    <property type="term" value="P:regulation of DNA-templated transcription"/>
    <property type="evidence" value="ECO:0007669"/>
    <property type="project" value="InterPro"/>
</dbReference>
<accession>A0A0H5Q1G7</accession>
<dbReference type="EMBL" id="LN853349">
    <property type="protein sequence ID" value="CRY95703.1"/>
    <property type="molecule type" value="Genomic_DNA"/>
</dbReference>
<evidence type="ECO:0008006" key="3">
    <source>
        <dbReference type="Google" id="ProtNLM"/>
    </source>
</evidence>
<name>A0A0H5Q1G7_9ZZZZ</name>
<protein>
    <recommendedName>
        <fullName evidence="3">Toxin-antitoxin system HicB family antitoxin</fullName>
    </recommendedName>
</protein>
<proteinExistence type="predicted"/>
<feature type="region of interest" description="Disordered" evidence="1">
    <location>
        <begin position="1"/>
        <end position="29"/>
    </location>
</feature>
<organism evidence="2">
    <name type="scientific">uncultured prokaryote</name>
    <dbReference type="NCBI Taxonomy" id="198431"/>
    <lineage>
        <taxon>unclassified sequences</taxon>
        <taxon>environmental samples</taxon>
    </lineage>
</organism>
<dbReference type="AlphaFoldDB" id="A0A0H5Q1G7"/>
<dbReference type="SUPFAM" id="SSF47598">
    <property type="entry name" value="Ribbon-helix-helix"/>
    <property type="match status" value="1"/>
</dbReference>
<sequence>MAKELKAMNNKKKHPARPHPESAQPETPTGVFSLRLPVLLRAAACKYADATGVSLNGLVCIALADYLASRGHQVK</sequence>
<evidence type="ECO:0000313" key="2">
    <source>
        <dbReference type="EMBL" id="CRY95703.1"/>
    </source>
</evidence>